<protein>
    <recommendedName>
        <fullName evidence="2">DNA polymerase III subunit delta</fullName>
        <ecNumber evidence="1">2.7.7.7</ecNumber>
    </recommendedName>
</protein>
<evidence type="ECO:0000256" key="3">
    <source>
        <dbReference type="ARBA" id="ARBA00022679"/>
    </source>
</evidence>
<dbReference type="GO" id="GO:0009360">
    <property type="term" value="C:DNA polymerase III complex"/>
    <property type="evidence" value="ECO:0007669"/>
    <property type="project" value="InterPro"/>
</dbReference>
<evidence type="ECO:0000256" key="5">
    <source>
        <dbReference type="ARBA" id="ARBA00022705"/>
    </source>
</evidence>
<accession>A0A3B0WPL7</accession>
<reference evidence="11" key="1">
    <citation type="submission" date="2018-06" db="EMBL/GenBank/DDBJ databases">
        <authorList>
            <person name="Zhirakovskaya E."/>
        </authorList>
    </citation>
    <scope>NUCLEOTIDE SEQUENCE</scope>
</reference>
<keyword evidence="3 11" id="KW-0808">Transferase</keyword>
<dbReference type="InterPro" id="IPR005790">
    <property type="entry name" value="DNA_polIII_delta"/>
</dbReference>
<dbReference type="Gene3D" id="1.10.8.60">
    <property type="match status" value="1"/>
</dbReference>
<evidence type="ECO:0000256" key="8">
    <source>
        <dbReference type="ARBA" id="ARBA00049244"/>
    </source>
</evidence>
<evidence type="ECO:0000313" key="11">
    <source>
        <dbReference type="EMBL" id="VAW54560.1"/>
    </source>
</evidence>
<dbReference type="GO" id="GO:0003677">
    <property type="term" value="F:DNA binding"/>
    <property type="evidence" value="ECO:0007669"/>
    <property type="project" value="InterPro"/>
</dbReference>
<feature type="domain" description="DNA polymerase III subunit delta C-terminal" evidence="10">
    <location>
        <begin position="214"/>
        <end position="329"/>
    </location>
</feature>
<name>A0A3B0WPL7_9ZZZZ</name>
<evidence type="ECO:0000256" key="2">
    <source>
        <dbReference type="ARBA" id="ARBA00017703"/>
    </source>
</evidence>
<dbReference type="EMBL" id="UOFE01000041">
    <property type="protein sequence ID" value="VAW54560.1"/>
    <property type="molecule type" value="Genomic_DNA"/>
</dbReference>
<dbReference type="Gene3D" id="3.40.50.300">
    <property type="entry name" value="P-loop containing nucleotide triphosphate hydrolases"/>
    <property type="match status" value="1"/>
</dbReference>
<dbReference type="InterPro" id="IPR010372">
    <property type="entry name" value="DNA_pol3_delta_N"/>
</dbReference>
<feature type="domain" description="DNA polymerase III delta N-terminal" evidence="9">
    <location>
        <begin position="20"/>
        <end position="138"/>
    </location>
</feature>
<keyword evidence="5" id="KW-0235">DNA replication</keyword>
<dbReference type="PANTHER" id="PTHR34388:SF1">
    <property type="entry name" value="DNA POLYMERASE III SUBUNIT DELTA"/>
    <property type="match status" value="1"/>
</dbReference>
<dbReference type="InterPro" id="IPR032780">
    <property type="entry name" value="DNA_pol3_delt_C"/>
</dbReference>
<dbReference type="CDD" id="cd18138">
    <property type="entry name" value="HLD_clamp_pol_III_delta"/>
    <property type="match status" value="1"/>
</dbReference>
<dbReference type="NCBIfam" id="TIGR01128">
    <property type="entry name" value="holA"/>
    <property type="match status" value="1"/>
</dbReference>
<dbReference type="SUPFAM" id="SSF52540">
    <property type="entry name" value="P-loop containing nucleoside triphosphate hydrolases"/>
    <property type="match status" value="1"/>
</dbReference>
<evidence type="ECO:0000259" key="9">
    <source>
        <dbReference type="Pfam" id="PF06144"/>
    </source>
</evidence>
<dbReference type="Gene3D" id="1.20.272.10">
    <property type="match status" value="1"/>
</dbReference>
<evidence type="ECO:0000256" key="6">
    <source>
        <dbReference type="ARBA" id="ARBA00022932"/>
    </source>
</evidence>
<dbReference type="EC" id="2.7.7.7" evidence="1"/>
<dbReference type="InterPro" id="IPR008921">
    <property type="entry name" value="DNA_pol3_clamp-load_cplx_C"/>
</dbReference>
<organism evidence="11">
    <name type="scientific">hydrothermal vent metagenome</name>
    <dbReference type="NCBI Taxonomy" id="652676"/>
    <lineage>
        <taxon>unclassified sequences</taxon>
        <taxon>metagenomes</taxon>
        <taxon>ecological metagenomes</taxon>
    </lineage>
</organism>
<keyword evidence="6" id="KW-0239">DNA-directed DNA polymerase</keyword>
<keyword evidence="4 11" id="KW-0548">Nucleotidyltransferase</keyword>
<evidence type="ECO:0000256" key="1">
    <source>
        <dbReference type="ARBA" id="ARBA00012417"/>
    </source>
</evidence>
<dbReference type="SUPFAM" id="SSF48019">
    <property type="entry name" value="post-AAA+ oligomerization domain-like"/>
    <property type="match status" value="1"/>
</dbReference>
<dbReference type="Pfam" id="PF14840">
    <property type="entry name" value="DNA_pol3_delt_C"/>
    <property type="match status" value="1"/>
</dbReference>
<evidence type="ECO:0000256" key="7">
    <source>
        <dbReference type="ARBA" id="ARBA00034754"/>
    </source>
</evidence>
<comment type="catalytic activity">
    <reaction evidence="8">
        <text>DNA(n) + a 2'-deoxyribonucleoside 5'-triphosphate = DNA(n+1) + diphosphate</text>
        <dbReference type="Rhea" id="RHEA:22508"/>
        <dbReference type="Rhea" id="RHEA-COMP:17339"/>
        <dbReference type="Rhea" id="RHEA-COMP:17340"/>
        <dbReference type="ChEBI" id="CHEBI:33019"/>
        <dbReference type="ChEBI" id="CHEBI:61560"/>
        <dbReference type="ChEBI" id="CHEBI:173112"/>
        <dbReference type="EC" id="2.7.7.7"/>
    </reaction>
</comment>
<dbReference type="GO" id="GO:0006261">
    <property type="term" value="P:DNA-templated DNA replication"/>
    <property type="evidence" value="ECO:0007669"/>
    <property type="project" value="TreeGrafter"/>
</dbReference>
<dbReference type="PANTHER" id="PTHR34388">
    <property type="entry name" value="DNA POLYMERASE III SUBUNIT DELTA"/>
    <property type="match status" value="1"/>
</dbReference>
<proteinExistence type="inferred from homology"/>
<sequence length="334" mass="37781">MNVRPDQLPSVISKTVYPVYMVSGDEPLQQMESLDLIRSFLREQEYSEREILDVDAQFDWQRLLDEAASMSLFSTRRIVELRLPSAKPGRQGSQILKDYLARPPEDTVLIVNAGKVDGNAKKSAWYKAIDQNGMVVQCWPVPVEKLTFWLQQRFTQRDMDADNEVLAYISQHVEGNLLAADQEIEKLFLLLGPGKITYADVAQAISSQSRYSVFELVDMLLSGNTERVIRILAGLKAEGIVPVIINWALAKDIRLLAMAAADMASADFNLKRSGIWQSRITLFKSCLSRHRLRTFQLMLKRCSYIDAVSKGMIDANVWDEMETLCVRLAGSGKK</sequence>
<dbReference type="GO" id="GO:0003887">
    <property type="term" value="F:DNA-directed DNA polymerase activity"/>
    <property type="evidence" value="ECO:0007669"/>
    <property type="project" value="UniProtKB-KW"/>
</dbReference>
<evidence type="ECO:0000256" key="4">
    <source>
        <dbReference type="ARBA" id="ARBA00022695"/>
    </source>
</evidence>
<evidence type="ECO:0000259" key="10">
    <source>
        <dbReference type="Pfam" id="PF14840"/>
    </source>
</evidence>
<dbReference type="AlphaFoldDB" id="A0A3B0WPL7"/>
<dbReference type="Pfam" id="PF06144">
    <property type="entry name" value="DNA_pol3_delta"/>
    <property type="match status" value="1"/>
</dbReference>
<dbReference type="InterPro" id="IPR027417">
    <property type="entry name" value="P-loop_NTPase"/>
</dbReference>
<comment type="similarity">
    <text evidence="7">Belongs to the DNA polymerase HolA subunit family.</text>
</comment>
<gene>
    <name evidence="11" type="ORF">MNBD_GAMMA05-2318</name>
</gene>